<dbReference type="SMART" id="SM00345">
    <property type="entry name" value="HTH_GNTR"/>
    <property type="match status" value="1"/>
</dbReference>
<dbReference type="Proteomes" id="UP001056035">
    <property type="component" value="Chromosome"/>
</dbReference>
<feature type="domain" description="HTH gntR-type" evidence="4">
    <location>
        <begin position="1"/>
        <end position="67"/>
    </location>
</feature>
<dbReference type="SMART" id="SM00866">
    <property type="entry name" value="UTRA"/>
    <property type="match status" value="1"/>
</dbReference>
<reference evidence="5 6" key="1">
    <citation type="submission" date="2022-06" db="EMBL/GenBank/DDBJ databases">
        <title>Paraconexibacter antarcticus.</title>
        <authorList>
            <person name="Kim C.S."/>
        </authorList>
    </citation>
    <scope>NUCLEOTIDE SEQUENCE [LARGE SCALE GENOMIC DNA]</scope>
    <source>
        <strain evidence="5 6">02-257</strain>
    </source>
</reference>
<dbReference type="PRINTS" id="PR00035">
    <property type="entry name" value="HTHGNTR"/>
</dbReference>
<keyword evidence="2" id="KW-0238">DNA-binding</keyword>
<keyword evidence="1" id="KW-0805">Transcription regulation</keyword>
<evidence type="ECO:0000256" key="3">
    <source>
        <dbReference type="ARBA" id="ARBA00023163"/>
    </source>
</evidence>
<dbReference type="RefSeq" id="WP_254572011.1">
    <property type="nucleotide sequence ID" value="NZ_CP098502.1"/>
</dbReference>
<evidence type="ECO:0000256" key="1">
    <source>
        <dbReference type="ARBA" id="ARBA00023015"/>
    </source>
</evidence>
<dbReference type="InterPro" id="IPR028978">
    <property type="entry name" value="Chorismate_lyase_/UTRA_dom_sf"/>
</dbReference>
<evidence type="ECO:0000259" key="4">
    <source>
        <dbReference type="PROSITE" id="PS50949"/>
    </source>
</evidence>
<name>A0ABY5DUS4_9ACTN</name>
<dbReference type="Gene3D" id="3.40.1410.10">
    <property type="entry name" value="Chorismate lyase-like"/>
    <property type="match status" value="1"/>
</dbReference>
<protein>
    <submittedName>
        <fullName evidence="5">GntR family transcriptional regulator</fullName>
    </submittedName>
</protein>
<proteinExistence type="predicted"/>
<evidence type="ECO:0000313" key="6">
    <source>
        <dbReference type="Proteomes" id="UP001056035"/>
    </source>
</evidence>
<dbReference type="InterPro" id="IPR036390">
    <property type="entry name" value="WH_DNA-bd_sf"/>
</dbReference>
<sequence>MPLWAQVLDDLRARLAGGEFADRFPTDGALVERYGVSRQTVREAVRRLSDEGLLERTRGRGTTVRGFEHVGGSLESLYEQIEAQGAAQRSVVQARERVVDGPVAQRLGLAPDARLVYIERLRLADEEPLALDRAWLPARVAASLMKADLSHTGIYVELLRAAGLQVDGGSEQIRPVIPAAEDRRTLRLPRGEAAFSIARLTRSGGRPVEWRTSIVRGDRYTISLELARSARVPWVPAEVA</sequence>
<dbReference type="Pfam" id="PF07702">
    <property type="entry name" value="UTRA"/>
    <property type="match status" value="1"/>
</dbReference>
<dbReference type="InterPro" id="IPR011663">
    <property type="entry name" value="UTRA"/>
</dbReference>
<evidence type="ECO:0000313" key="5">
    <source>
        <dbReference type="EMBL" id="UTI65329.1"/>
    </source>
</evidence>
<dbReference type="Gene3D" id="1.10.10.10">
    <property type="entry name" value="Winged helix-like DNA-binding domain superfamily/Winged helix DNA-binding domain"/>
    <property type="match status" value="1"/>
</dbReference>
<dbReference type="EMBL" id="CP098502">
    <property type="protein sequence ID" value="UTI65329.1"/>
    <property type="molecule type" value="Genomic_DNA"/>
</dbReference>
<accession>A0ABY5DUS4</accession>
<organism evidence="5 6">
    <name type="scientific">Paraconexibacter antarcticus</name>
    <dbReference type="NCBI Taxonomy" id="2949664"/>
    <lineage>
        <taxon>Bacteria</taxon>
        <taxon>Bacillati</taxon>
        <taxon>Actinomycetota</taxon>
        <taxon>Thermoleophilia</taxon>
        <taxon>Solirubrobacterales</taxon>
        <taxon>Paraconexibacteraceae</taxon>
        <taxon>Paraconexibacter</taxon>
    </lineage>
</organism>
<dbReference type="PROSITE" id="PS50949">
    <property type="entry name" value="HTH_GNTR"/>
    <property type="match status" value="1"/>
</dbReference>
<dbReference type="InterPro" id="IPR050679">
    <property type="entry name" value="Bact_HTH_transcr_reg"/>
</dbReference>
<dbReference type="PANTHER" id="PTHR44846:SF1">
    <property type="entry name" value="MANNOSYL-D-GLYCERATE TRANSPORT_METABOLISM SYSTEM REPRESSOR MNGR-RELATED"/>
    <property type="match status" value="1"/>
</dbReference>
<evidence type="ECO:0000256" key="2">
    <source>
        <dbReference type="ARBA" id="ARBA00023125"/>
    </source>
</evidence>
<dbReference type="CDD" id="cd07377">
    <property type="entry name" value="WHTH_GntR"/>
    <property type="match status" value="1"/>
</dbReference>
<dbReference type="InterPro" id="IPR000524">
    <property type="entry name" value="Tscrpt_reg_HTH_GntR"/>
</dbReference>
<keyword evidence="6" id="KW-1185">Reference proteome</keyword>
<gene>
    <name evidence="5" type="ORF">NBH00_03745</name>
</gene>
<dbReference type="SUPFAM" id="SSF64288">
    <property type="entry name" value="Chorismate lyase-like"/>
    <property type="match status" value="1"/>
</dbReference>
<dbReference type="Pfam" id="PF00392">
    <property type="entry name" value="GntR"/>
    <property type="match status" value="1"/>
</dbReference>
<dbReference type="InterPro" id="IPR036388">
    <property type="entry name" value="WH-like_DNA-bd_sf"/>
</dbReference>
<dbReference type="PANTHER" id="PTHR44846">
    <property type="entry name" value="MANNOSYL-D-GLYCERATE TRANSPORT/METABOLISM SYSTEM REPRESSOR MNGR-RELATED"/>
    <property type="match status" value="1"/>
</dbReference>
<dbReference type="SUPFAM" id="SSF46785">
    <property type="entry name" value="Winged helix' DNA-binding domain"/>
    <property type="match status" value="1"/>
</dbReference>
<keyword evidence="3" id="KW-0804">Transcription</keyword>